<name>A0A1M5QH87_9FIRM</name>
<evidence type="ECO:0000259" key="4">
    <source>
        <dbReference type="PROSITE" id="PS50943"/>
    </source>
</evidence>
<keyword evidence="3" id="KW-0804">Transcription</keyword>
<accession>A0A1M5QH87</accession>
<evidence type="ECO:0000313" key="6">
    <source>
        <dbReference type="Proteomes" id="UP000183954"/>
    </source>
</evidence>
<sequence>MEMDIRISVGNKIKELRRERNLSQEELALLSGLDRTYINSVENGRRNISIISLEKIANGLRVKIRNIF</sequence>
<dbReference type="GO" id="GO:0003700">
    <property type="term" value="F:DNA-binding transcription factor activity"/>
    <property type="evidence" value="ECO:0007669"/>
    <property type="project" value="TreeGrafter"/>
</dbReference>
<evidence type="ECO:0000256" key="1">
    <source>
        <dbReference type="ARBA" id="ARBA00023015"/>
    </source>
</evidence>
<dbReference type="Pfam" id="PF01381">
    <property type="entry name" value="HTH_3"/>
    <property type="match status" value="1"/>
</dbReference>
<dbReference type="GO" id="GO:0003677">
    <property type="term" value="F:DNA binding"/>
    <property type="evidence" value="ECO:0007669"/>
    <property type="project" value="UniProtKB-KW"/>
</dbReference>
<keyword evidence="6" id="KW-1185">Reference proteome</keyword>
<dbReference type="SUPFAM" id="SSF47413">
    <property type="entry name" value="lambda repressor-like DNA-binding domains"/>
    <property type="match status" value="1"/>
</dbReference>
<reference evidence="6" key="1">
    <citation type="submission" date="2016-11" db="EMBL/GenBank/DDBJ databases">
        <authorList>
            <person name="Varghese N."/>
            <person name="Submissions S."/>
        </authorList>
    </citation>
    <scope>NUCLEOTIDE SEQUENCE [LARGE SCALE GENOMIC DNA]</scope>
    <source>
        <strain evidence="6">DSM 15449</strain>
    </source>
</reference>
<feature type="domain" description="HTH cro/C1-type" evidence="4">
    <location>
        <begin position="13"/>
        <end position="67"/>
    </location>
</feature>
<dbReference type="STRING" id="1121420.SAMN02746098_00253"/>
<dbReference type="Proteomes" id="UP000183954">
    <property type="component" value="Unassembled WGS sequence"/>
</dbReference>
<dbReference type="CDD" id="cd00093">
    <property type="entry name" value="HTH_XRE"/>
    <property type="match status" value="1"/>
</dbReference>
<dbReference type="PANTHER" id="PTHR46797:SF23">
    <property type="entry name" value="HTH-TYPE TRANSCRIPTIONAL REGULATOR SUTR"/>
    <property type="match status" value="1"/>
</dbReference>
<evidence type="ECO:0000256" key="3">
    <source>
        <dbReference type="ARBA" id="ARBA00023163"/>
    </source>
</evidence>
<dbReference type="AlphaFoldDB" id="A0A1M5QH87"/>
<dbReference type="Gene3D" id="1.10.260.40">
    <property type="entry name" value="lambda repressor-like DNA-binding domains"/>
    <property type="match status" value="1"/>
</dbReference>
<dbReference type="PANTHER" id="PTHR46797">
    <property type="entry name" value="HTH-TYPE TRANSCRIPTIONAL REGULATOR"/>
    <property type="match status" value="1"/>
</dbReference>
<proteinExistence type="predicted"/>
<dbReference type="EMBL" id="FQXJ01000003">
    <property type="protein sequence ID" value="SHH13139.1"/>
    <property type="molecule type" value="Genomic_DNA"/>
</dbReference>
<dbReference type="PROSITE" id="PS50943">
    <property type="entry name" value="HTH_CROC1"/>
    <property type="match status" value="1"/>
</dbReference>
<dbReference type="SMART" id="SM00530">
    <property type="entry name" value="HTH_XRE"/>
    <property type="match status" value="1"/>
</dbReference>
<evidence type="ECO:0000256" key="2">
    <source>
        <dbReference type="ARBA" id="ARBA00023125"/>
    </source>
</evidence>
<organism evidence="5 6">
    <name type="scientific">Desulfosporosinus lacus DSM 15449</name>
    <dbReference type="NCBI Taxonomy" id="1121420"/>
    <lineage>
        <taxon>Bacteria</taxon>
        <taxon>Bacillati</taxon>
        <taxon>Bacillota</taxon>
        <taxon>Clostridia</taxon>
        <taxon>Eubacteriales</taxon>
        <taxon>Desulfitobacteriaceae</taxon>
        <taxon>Desulfosporosinus</taxon>
    </lineage>
</organism>
<gene>
    <name evidence="5" type="ORF">SAMN02746098_00253</name>
</gene>
<protein>
    <submittedName>
        <fullName evidence="5">DNA-binding transcriptional regulator, XRE-family HTH domain</fullName>
    </submittedName>
</protein>
<dbReference type="OrthoDB" id="9814553at2"/>
<dbReference type="GO" id="GO:0005829">
    <property type="term" value="C:cytosol"/>
    <property type="evidence" value="ECO:0007669"/>
    <property type="project" value="TreeGrafter"/>
</dbReference>
<dbReference type="InterPro" id="IPR010982">
    <property type="entry name" value="Lambda_DNA-bd_dom_sf"/>
</dbReference>
<keyword evidence="2 5" id="KW-0238">DNA-binding</keyword>
<dbReference type="InterPro" id="IPR001387">
    <property type="entry name" value="Cro/C1-type_HTH"/>
</dbReference>
<keyword evidence="1" id="KW-0805">Transcription regulation</keyword>
<evidence type="ECO:0000313" key="5">
    <source>
        <dbReference type="EMBL" id="SHH13139.1"/>
    </source>
</evidence>
<dbReference type="InterPro" id="IPR050807">
    <property type="entry name" value="TransReg_Diox_bact_type"/>
</dbReference>